<dbReference type="GO" id="GO:0003723">
    <property type="term" value="F:RNA binding"/>
    <property type="evidence" value="ECO:0007669"/>
    <property type="project" value="InterPro"/>
</dbReference>
<evidence type="ECO:0000259" key="6">
    <source>
        <dbReference type="Pfam" id="PF01509"/>
    </source>
</evidence>
<dbReference type="NCBIfam" id="TIGR00431">
    <property type="entry name" value="TruB"/>
    <property type="match status" value="1"/>
</dbReference>
<feature type="domain" description="tRNA pseudouridylate synthase B C-terminal" evidence="7">
    <location>
        <begin position="171"/>
        <end position="213"/>
    </location>
</feature>
<feature type="active site" description="Nucleophile" evidence="5">
    <location>
        <position position="36"/>
    </location>
</feature>
<name>A0A0G0HE94_9BACT</name>
<sequence>MILAVFKPKGPSSNQLLTQIKKLTRIKKIGHAGTLDPLASGVLVVAIGRDSTKKISEEVKKEKEYIADVKLGQNSTTDDEEGEKTKWEVEKVPKVSEVSKVLEGFIGKVKQTPPVYSAVKVSGQESYKLARKGKTVKLKPREVEIKNIEILNYDYPLLELKVTTGPGVYIRSLARDIGEKLKTGGYIKQLERTKVGNFKLEDCIALEKIPELLVIQTSPK</sequence>
<dbReference type="EMBL" id="LBSA01000005">
    <property type="protein sequence ID" value="KKQ10434.1"/>
    <property type="molecule type" value="Genomic_DNA"/>
</dbReference>
<dbReference type="CDD" id="cd02573">
    <property type="entry name" value="PseudoU_synth_EcTruB"/>
    <property type="match status" value="1"/>
</dbReference>
<dbReference type="PANTHER" id="PTHR13767:SF2">
    <property type="entry name" value="PSEUDOURIDYLATE SYNTHASE TRUB1"/>
    <property type="match status" value="1"/>
</dbReference>
<evidence type="ECO:0000259" key="7">
    <source>
        <dbReference type="Pfam" id="PF16198"/>
    </source>
</evidence>
<proteinExistence type="inferred from homology"/>
<dbReference type="InterPro" id="IPR002501">
    <property type="entry name" value="PsdUridine_synth_N"/>
</dbReference>
<evidence type="ECO:0000256" key="5">
    <source>
        <dbReference type="HAMAP-Rule" id="MF_01080"/>
    </source>
</evidence>
<dbReference type="HAMAP" id="MF_01080">
    <property type="entry name" value="TruB_bact"/>
    <property type="match status" value="1"/>
</dbReference>
<dbReference type="InterPro" id="IPR020103">
    <property type="entry name" value="PsdUridine_synth_cat_dom_sf"/>
</dbReference>
<dbReference type="Proteomes" id="UP000034492">
    <property type="component" value="Unassembled WGS sequence"/>
</dbReference>
<keyword evidence="3 5" id="KW-0819">tRNA processing</keyword>
<dbReference type="InterPro" id="IPR032819">
    <property type="entry name" value="TruB_C"/>
</dbReference>
<dbReference type="PATRIC" id="fig|1618426.3.peg.281"/>
<organism evidence="8 9">
    <name type="scientific">Candidatus Daviesbacteria bacterium GW2011_GWB1_36_5</name>
    <dbReference type="NCBI Taxonomy" id="1618426"/>
    <lineage>
        <taxon>Bacteria</taxon>
        <taxon>Candidatus Daviesiibacteriota</taxon>
    </lineage>
</organism>
<feature type="domain" description="Pseudouridine synthase II N-terminal" evidence="6">
    <location>
        <begin position="21"/>
        <end position="170"/>
    </location>
</feature>
<dbReference type="Pfam" id="PF01509">
    <property type="entry name" value="TruB_N"/>
    <property type="match status" value="1"/>
</dbReference>
<dbReference type="Pfam" id="PF16198">
    <property type="entry name" value="TruB_C_2"/>
    <property type="match status" value="1"/>
</dbReference>
<dbReference type="EC" id="5.4.99.25" evidence="5"/>
<evidence type="ECO:0000256" key="1">
    <source>
        <dbReference type="ARBA" id="ARBA00000385"/>
    </source>
</evidence>
<dbReference type="PANTHER" id="PTHR13767">
    <property type="entry name" value="TRNA-PSEUDOURIDINE SYNTHASE"/>
    <property type="match status" value="1"/>
</dbReference>
<dbReference type="AlphaFoldDB" id="A0A0G0HE94"/>
<comment type="caution">
    <text evidence="8">The sequence shown here is derived from an EMBL/GenBank/DDBJ whole genome shotgun (WGS) entry which is preliminary data.</text>
</comment>
<reference evidence="8 9" key="1">
    <citation type="journal article" date="2015" name="Nature">
        <title>rRNA introns, odd ribosomes, and small enigmatic genomes across a large radiation of phyla.</title>
        <authorList>
            <person name="Brown C.T."/>
            <person name="Hug L.A."/>
            <person name="Thomas B.C."/>
            <person name="Sharon I."/>
            <person name="Castelle C.J."/>
            <person name="Singh A."/>
            <person name="Wilkins M.J."/>
            <person name="Williams K.H."/>
            <person name="Banfield J.F."/>
        </authorList>
    </citation>
    <scope>NUCLEOTIDE SEQUENCE [LARGE SCALE GENOMIC DNA]</scope>
</reference>
<comment type="similarity">
    <text evidence="2 5">Belongs to the pseudouridine synthase TruB family. Type 1 subfamily.</text>
</comment>
<protein>
    <recommendedName>
        <fullName evidence="5">tRNA pseudouridine synthase B</fullName>
        <ecNumber evidence="5">5.4.99.25</ecNumber>
    </recommendedName>
    <alternativeName>
        <fullName evidence="5">tRNA pseudouridine(55) synthase</fullName>
        <shortName evidence="5">Psi55 synthase</shortName>
    </alternativeName>
    <alternativeName>
        <fullName evidence="5">tRNA pseudouridylate synthase</fullName>
    </alternativeName>
    <alternativeName>
        <fullName evidence="5">tRNA-uridine isomerase</fullName>
    </alternativeName>
</protein>
<evidence type="ECO:0000313" key="9">
    <source>
        <dbReference type="Proteomes" id="UP000034492"/>
    </source>
</evidence>
<evidence type="ECO:0000256" key="3">
    <source>
        <dbReference type="ARBA" id="ARBA00022694"/>
    </source>
</evidence>
<dbReference type="InterPro" id="IPR014780">
    <property type="entry name" value="tRNA_psdUridine_synth_TruB"/>
</dbReference>
<evidence type="ECO:0000256" key="2">
    <source>
        <dbReference type="ARBA" id="ARBA00005642"/>
    </source>
</evidence>
<evidence type="ECO:0000313" key="8">
    <source>
        <dbReference type="EMBL" id="KKQ10434.1"/>
    </source>
</evidence>
<dbReference type="SUPFAM" id="SSF55120">
    <property type="entry name" value="Pseudouridine synthase"/>
    <property type="match status" value="1"/>
</dbReference>
<dbReference type="GO" id="GO:0031119">
    <property type="term" value="P:tRNA pseudouridine synthesis"/>
    <property type="evidence" value="ECO:0007669"/>
    <property type="project" value="UniProtKB-UniRule"/>
</dbReference>
<dbReference type="GO" id="GO:0160148">
    <property type="term" value="F:tRNA pseudouridine(55) synthase activity"/>
    <property type="evidence" value="ECO:0007669"/>
    <property type="project" value="UniProtKB-EC"/>
</dbReference>
<evidence type="ECO:0000256" key="4">
    <source>
        <dbReference type="ARBA" id="ARBA00023235"/>
    </source>
</evidence>
<comment type="catalytic activity">
    <reaction evidence="1 5">
        <text>uridine(55) in tRNA = pseudouridine(55) in tRNA</text>
        <dbReference type="Rhea" id="RHEA:42532"/>
        <dbReference type="Rhea" id="RHEA-COMP:10101"/>
        <dbReference type="Rhea" id="RHEA-COMP:10102"/>
        <dbReference type="ChEBI" id="CHEBI:65314"/>
        <dbReference type="ChEBI" id="CHEBI:65315"/>
        <dbReference type="EC" id="5.4.99.25"/>
    </reaction>
</comment>
<dbReference type="Gene3D" id="3.30.2350.10">
    <property type="entry name" value="Pseudouridine synthase"/>
    <property type="match status" value="1"/>
</dbReference>
<keyword evidence="4 5" id="KW-0413">Isomerase</keyword>
<accession>A0A0G0HE94</accession>
<gene>
    <name evidence="5" type="primary">truB</name>
    <name evidence="8" type="ORF">US19_C0005G0046</name>
</gene>
<dbReference type="GO" id="GO:1990481">
    <property type="term" value="P:mRNA pseudouridine synthesis"/>
    <property type="evidence" value="ECO:0007669"/>
    <property type="project" value="TreeGrafter"/>
</dbReference>
<comment type="function">
    <text evidence="5">Responsible for synthesis of pseudouridine from uracil-55 in the psi GC loop of transfer RNAs.</text>
</comment>